<evidence type="ECO:0000313" key="3">
    <source>
        <dbReference type="Proteomes" id="UP000024635"/>
    </source>
</evidence>
<feature type="compositionally biased region" description="Low complexity" evidence="1">
    <location>
        <begin position="23"/>
        <end position="52"/>
    </location>
</feature>
<sequence length="78" mass="8366">MELSDIPLLPCLTPVQMPPEQHSSSSSITGTTTPNLSSPTTPTSTAPAPDASIGRQHPPRTRRAPQRLKMDPSKKSYS</sequence>
<reference evidence="3" key="1">
    <citation type="journal article" date="2015" name="Nat. Genet.">
        <title>The genome and transcriptome of the zoonotic hookworm Ancylostoma ceylanicum identify infection-specific gene families.</title>
        <authorList>
            <person name="Schwarz E.M."/>
            <person name="Hu Y."/>
            <person name="Antoshechkin I."/>
            <person name="Miller M.M."/>
            <person name="Sternberg P.W."/>
            <person name="Aroian R.V."/>
        </authorList>
    </citation>
    <scope>NUCLEOTIDE SEQUENCE</scope>
    <source>
        <strain evidence="3">HY135</strain>
    </source>
</reference>
<name>A0A016ULC4_9BILA</name>
<feature type="compositionally biased region" description="Basic and acidic residues" evidence="1">
    <location>
        <begin position="68"/>
        <end position="78"/>
    </location>
</feature>
<dbReference type="AlphaFoldDB" id="A0A016ULC4"/>
<keyword evidence="3" id="KW-1185">Reference proteome</keyword>
<comment type="caution">
    <text evidence="2">The sequence shown here is derived from an EMBL/GenBank/DDBJ whole genome shotgun (WGS) entry which is preliminary data.</text>
</comment>
<gene>
    <name evidence="2" type="primary">Acey_s0037.g3456</name>
    <name evidence="2" type="ORF">Y032_0037g3456</name>
</gene>
<organism evidence="2 3">
    <name type="scientific">Ancylostoma ceylanicum</name>
    <dbReference type="NCBI Taxonomy" id="53326"/>
    <lineage>
        <taxon>Eukaryota</taxon>
        <taxon>Metazoa</taxon>
        <taxon>Ecdysozoa</taxon>
        <taxon>Nematoda</taxon>
        <taxon>Chromadorea</taxon>
        <taxon>Rhabditida</taxon>
        <taxon>Rhabditina</taxon>
        <taxon>Rhabditomorpha</taxon>
        <taxon>Strongyloidea</taxon>
        <taxon>Ancylostomatidae</taxon>
        <taxon>Ancylostomatinae</taxon>
        <taxon>Ancylostoma</taxon>
    </lineage>
</organism>
<protein>
    <submittedName>
        <fullName evidence="2">Uncharacterized protein</fullName>
    </submittedName>
</protein>
<feature type="region of interest" description="Disordered" evidence="1">
    <location>
        <begin position="1"/>
        <end position="78"/>
    </location>
</feature>
<dbReference type="EMBL" id="JARK01001373">
    <property type="protein sequence ID" value="EYC15323.1"/>
    <property type="molecule type" value="Genomic_DNA"/>
</dbReference>
<proteinExistence type="predicted"/>
<evidence type="ECO:0000313" key="2">
    <source>
        <dbReference type="EMBL" id="EYC15323.1"/>
    </source>
</evidence>
<evidence type="ECO:0000256" key="1">
    <source>
        <dbReference type="SAM" id="MobiDB-lite"/>
    </source>
</evidence>
<feature type="compositionally biased region" description="Basic residues" evidence="1">
    <location>
        <begin position="57"/>
        <end position="66"/>
    </location>
</feature>
<accession>A0A016ULC4</accession>
<dbReference type="Proteomes" id="UP000024635">
    <property type="component" value="Unassembled WGS sequence"/>
</dbReference>